<dbReference type="EMBL" id="CP060635">
    <property type="protein sequence ID" value="QNM07572.1"/>
    <property type="molecule type" value="Genomic_DNA"/>
</dbReference>
<reference evidence="5 6" key="1">
    <citation type="submission" date="2020-08" db="EMBL/GenBank/DDBJ databases">
        <authorList>
            <person name="Liu C."/>
            <person name="Sun Q."/>
        </authorList>
    </citation>
    <scope>NUCLEOTIDE SEQUENCE [LARGE SCALE GENOMIC DNA]</scope>
    <source>
        <strain evidence="5 6">NSJ-29</strain>
    </source>
</reference>
<dbReference type="GO" id="GO:0019324">
    <property type="term" value="P:L-lyxose metabolic process"/>
    <property type="evidence" value="ECO:0007669"/>
    <property type="project" value="TreeGrafter"/>
</dbReference>
<dbReference type="InterPro" id="IPR013022">
    <property type="entry name" value="Xyl_isomerase-like_TIM-brl"/>
</dbReference>
<keyword evidence="2" id="KW-0464">Manganese</keyword>
<dbReference type="InterPro" id="IPR036237">
    <property type="entry name" value="Xyl_isomerase-like_sf"/>
</dbReference>
<evidence type="ECO:0000259" key="4">
    <source>
        <dbReference type="Pfam" id="PF01261"/>
    </source>
</evidence>
<sequence>MAYTLKDNYDALCEKLASRNVDIEWVKNKLKEQRIELPSWAVGNSGTRYGTFSDKGAAVTVWDRIDDCAEIQRCLGITPLMATHVCWDKTEDGNFIPVKEYAAEKGMRLGTLHPNTFSGQQFRYGSMCSPVREVREQTKEHFAECVRIARELNCKTIGMWVADGTNYPGQDVLRERKHRLFEGLNCLCSAMDSDMTLLLEYKPFEPFFYTTDVNDWGMSLLMCEKLGDQAKVLVDLGHHVSGVNVEQIIATLLDEQKLGGFHFNNRRYADDDLILGTVNPLEIFMIYKEITDAGLDGLPTDITYMLDQSHNIENSIEGIIYSVMNIQTAFAKSLIIDRKALSDSQSNNDTVLSNKLVMEAFETDVQPLIETVRLELGLENTNPLANYRNSGYQKKIEATRTAVALTLGGGC</sequence>
<keyword evidence="1" id="KW-0479">Metal-binding</keyword>
<dbReference type="PANTHER" id="PTHR30268">
    <property type="entry name" value="L-RHAMNOSE ISOMERASE"/>
    <property type="match status" value="1"/>
</dbReference>
<name>A0A7G9G9U0_9FIRM</name>
<dbReference type="Proteomes" id="UP000515860">
    <property type="component" value="Chromosome"/>
</dbReference>
<dbReference type="SUPFAM" id="SSF51658">
    <property type="entry name" value="Xylose isomerase-like"/>
    <property type="match status" value="1"/>
</dbReference>
<feature type="domain" description="Xylose isomerase-like TIM barrel" evidence="4">
    <location>
        <begin position="98"/>
        <end position="270"/>
    </location>
</feature>
<dbReference type="InterPro" id="IPR050337">
    <property type="entry name" value="L-rhamnose_isomerase"/>
</dbReference>
<dbReference type="PANTHER" id="PTHR30268:SF0">
    <property type="entry name" value="L-RHAMNOSE ISOMERASE"/>
    <property type="match status" value="1"/>
</dbReference>
<protein>
    <submittedName>
        <fullName evidence="5">TIM barrel protein</fullName>
    </submittedName>
</protein>
<evidence type="ECO:0000256" key="2">
    <source>
        <dbReference type="ARBA" id="ARBA00023211"/>
    </source>
</evidence>
<keyword evidence="3" id="KW-0413">Isomerase</keyword>
<evidence type="ECO:0000256" key="1">
    <source>
        <dbReference type="ARBA" id="ARBA00022723"/>
    </source>
</evidence>
<organism evidence="5 6">
    <name type="scientific">Wansuia hejianensis</name>
    <dbReference type="NCBI Taxonomy" id="2763667"/>
    <lineage>
        <taxon>Bacteria</taxon>
        <taxon>Bacillati</taxon>
        <taxon>Bacillota</taxon>
        <taxon>Clostridia</taxon>
        <taxon>Lachnospirales</taxon>
        <taxon>Lachnospiraceae</taxon>
        <taxon>Wansuia</taxon>
    </lineage>
</organism>
<dbReference type="RefSeq" id="WP_118644113.1">
    <property type="nucleotide sequence ID" value="NZ_CP060635.1"/>
</dbReference>
<dbReference type="KEGG" id="whj:H9Q79_11620"/>
<dbReference type="GO" id="GO:0019301">
    <property type="term" value="P:rhamnose catabolic process"/>
    <property type="evidence" value="ECO:0007669"/>
    <property type="project" value="TreeGrafter"/>
</dbReference>
<keyword evidence="6" id="KW-1185">Reference proteome</keyword>
<dbReference type="GO" id="GO:0008740">
    <property type="term" value="F:L-rhamnose isomerase activity"/>
    <property type="evidence" value="ECO:0007669"/>
    <property type="project" value="TreeGrafter"/>
</dbReference>
<evidence type="ECO:0000313" key="5">
    <source>
        <dbReference type="EMBL" id="QNM07572.1"/>
    </source>
</evidence>
<evidence type="ECO:0000313" key="6">
    <source>
        <dbReference type="Proteomes" id="UP000515860"/>
    </source>
</evidence>
<proteinExistence type="predicted"/>
<accession>A0A7G9G9U0</accession>
<gene>
    <name evidence="5" type="ORF">H9Q79_11620</name>
</gene>
<evidence type="ECO:0000256" key="3">
    <source>
        <dbReference type="ARBA" id="ARBA00023235"/>
    </source>
</evidence>
<dbReference type="Gene3D" id="3.20.20.150">
    <property type="entry name" value="Divalent-metal-dependent TIM barrel enzymes"/>
    <property type="match status" value="1"/>
</dbReference>
<dbReference type="Pfam" id="PF01261">
    <property type="entry name" value="AP_endonuc_2"/>
    <property type="match status" value="1"/>
</dbReference>
<dbReference type="GO" id="GO:0046872">
    <property type="term" value="F:metal ion binding"/>
    <property type="evidence" value="ECO:0007669"/>
    <property type="project" value="UniProtKB-KW"/>
</dbReference>
<dbReference type="AlphaFoldDB" id="A0A7G9G9U0"/>